<evidence type="ECO:0000313" key="2">
    <source>
        <dbReference type="Proteomes" id="UP000008237"/>
    </source>
</evidence>
<gene>
    <name evidence="1" type="ORF">EAI_12586</name>
</gene>
<reference evidence="1 2" key="1">
    <citation type="journal article" date="2010" name="Science">
        <title>Genomic comparison of the ants Camponotus floridanus and Harpegnathos saltator.</title>
        <authorList>
            <person name="Bonasio R."/>
            <person name="Zhang G."/>
            <person name="Ye C."/>
            <person name="Mutti N.S."/>
            <person name="Fang X."/>
            <person name="Qin N."/>
            <person name="Donahue G."/>
            <person name="Yang P."/>
            <person name="Li Q."/>
            <person name="Li C."/>
            <person name="Zhang P."/>
            <person name="Huang Z."/>
            <person name="Berger S.L."/>
            <person name="Reinberg D."/>
            <person name="Wang J."/>
            <person name="Liebig J."/>
        </authorList>
    </citation>
    <scope>NUCLEOTIDE SEQUENCE [LARGE SCALE GENOMIC DNA]</scope>
    <source>
        <strain evidence="1 2">R22 G/1</strain>
    </source>
</reference>
<protein>
    <recommendedName>
        <fullName evidence="3">HTH CENPB-type domain-containing protein</fullName>
    </recommendedName>
</protein>
<sequence length="192" mass="22186">NVFHFVASSTWLTNFLREYRISNRRVVRYISKKEAILPETVIKSAKEFQTLIRAISPDYDPNFVINTDQTGCQYRVNVSRTYTHTGQKLVQLYIDLNKGDLNKVSHSYTAQYSLTKSGKLLNKVFVCLQEFSDNFGVRVQKDVDELLKLCKNVVITCSKSGKLTTSLYEQYLKNVVKPYVGDNLFLFIVDSW</sequence>
<dbReference type="Proteomes" id="UP000008237">
    <property type="component" value="Unassembled WGS sequence"/>
</dbReference>
<evidence type="ECO:0008006" key="3">
    <source>
        <dbReference type="Google" id="ProtNLM"/>
    </source>
</evidence>
<dbReference type="EMBL" id="GL448236">
    <property type="protein sequence ID" value="EFN85047.1"/>
    <property type="molecule type" value="Genomic_DNA"/>
</dbReference>
<accession>E2BGY5</accession>
<keyword evidence="2" id="KW-1185">Reference proteome</keyword>
<feature type="non-terminal residue" evidence="1">
    <location>
        <position position="192"/>
    </location>
</feature>
<name>E2BGY5_HARSA</name>
<organism evidence="2">
    <name type="scientific">Harpegnathos saltator</name>
    <name type="common">Jerdon's jumping ant</name>
    <dbReference type="NCBI Taxonomy" id="610380"/>
    <lineage>
        <taxon>Eukaryota</taxon>
        <taxon>Metazoa</taxon>
        <taxon>Ecdysozoa</taxon>
        <taxon>Arthropoda</taxon>
        <taxon>Hexapoda</taxon>
        <taxon>Insecta</taxon>
        <taxon>Pterygota</taxon>
        <taxon>Neoptera</taxon>
        <taxon>Endopterygota</taxon>
        <taxon>Hymenoptera</taxon>
        <taxon>Apocrita</taxon>
        <taxon>Aculeata</taxon>
        <taxon>Formicoidea</taxon>
        <taxon>Formicidae</taxon>
        <taxon>Ponerinae</taxon>
        <taxon>Ponerini</taxon>
        <taxon>Harpegnathos</taxon>
    </lineage>
</organism>
<dbReference type="AlphaFoldDB" id="E2BGY5"/>
<dbReference type="InParanoid" id="E2BGY5"/>
<feature type="non-terminal residue" evidence="1">
    <location>
        <position position="1"/>
    </location>
</feature>
<evidence type="ECO:0000313" key="1">
    <source>
        <dbReference type="EMBL" id="EFN85047.1"/>
    </source>
</evidence>
<dbReference type="OrthoDB" id="7691932at2759"/>
<proteinExistence type="predicted"/>